<dbReference type="Proteomes" id="UP000031189">
    <property type="component" value="Unassembled WGS sequence"/>
</dbReference>
<organism evidence="2 3">
    <name type="scientific">Terrisporobacter othiniensis</name>
    <dbReference type="NCBI Taxonomy" id="1577792"/>
    <lineage>
        <taxon>Bacteria</taxon>
        <taxon>Bacillati</taxon>
        <taxon>Bacillota</taxon>
        <taxon>Clostridia</taxon>
        <taxon>Peptostreptococcales</taxon>
        <taxon>Peptostreptococcaceae</taxon>
        <taxon>Terrisporobacter</taxon>
    </lineage>
</organism>
<sequence>MTIKKEDIPYDLHTMVDIIGWENFLDICKMYGGTLVYIPVYRKVVMGQRNRDIAKEYNGKNLDKLRIKYGISKTQLKQLLKDVKR</sequence>
<dbReference type="AlphaFoldDB" id="A0A0B3WVI5"/>
<dbReference type="SUPFAM" id="SSF46689">
    <property type="entry name" value="Homeodomain-like"/>
    <property type="match status" value="1"/>
</dbReference>
<dbReference type="Gene3D" id="1.10.10.60">
    <property type="entry name" value="Homeodomain-like"/>
    <property type="match status" value="1"/>
</dbReference>
<dbReference type="EMBL" id="JWHR01000023">
    <property type="protein sequence ID" value="KHS58600.1"/>
    <property type="molecule type" value="Genomic_DNA"/>
</dbReference>
<dbReference type="OrthoDB" id="1753630at2"/>
<evidence type="ECO:0000313" key="2">
    <source>
        <dbReference type="EMBL" id="KHS58600.1"/>
    </source>
</evidence>
<gene>
    <name evidence="2" type="ORF">QX51_01850</name>
</gene>
<proteinExistence type="predicted"/>
<dbReference type="InterPro" id="IPR014875">
    <property type="entry name" value="Mor_transcription_activator"/>
</dbReference>
<protein>
    <submittedName>
        <fullName evidence="2">Transcriptional regulator</fullName>
    </submittedName>
</protein>
<evidence type="ECO:0000259" key="1">
    <source>
        <dbReference type="Pfam" id="PF08765"/>
    </source>
</evidence>
<dbReference type="Pfam" id="PF08765">
    <property type="entry name" value="Mor"/>
    <property type="match status" value="1"/>
</dbReference>
<accession>A0A0B3WVI5</accession>
<comment type="caution">
    <text evidence="2">The sequence shown here is derived from an EMBL/GenBank/DDBJ whole genome shotgun (WGS) entry which is preliminary data.</text>
</comment>
<dbReference type="RefSeq" id="WP_039678213.1">
    <property type="nucleotide sequence ID" value="NZ_JAWGXO010000010.1"/>
</dbReference>
<keyword evidence="3" id="KW-1185">Reference proteome</keyword>
<name>A0A0B3WVI5_9FIRM</name>
<dbReference type="InterPro" id="IPR009057">
    <property type="entry name" value="Homeodomain-like_sf"/>
</dbReference>
<reference evidence="2 3" key="1">
    <citation type="submission" date="2014-12" db="EMBL/GenBank/DDBJ databases">
        <title>Draft genome sequence of Terrisporobacter sp. 08-306576, isolated from the blood culture of a bacteremia patient.</title>
        <authorList>
            <person name="Lund L.C."/>
            <person name="Sydenham T.V."/>
            <person name="Hogh S.V."/>
            <person name="Skov M.N."/>
            <person name="Kemp M."/>
            <person name="Justesen U.S."/>
        </authorList>
    </citation>
    <scope>NUCLEOTIDE SEQUENCE [LARGE SCALE GENOMIC DNA]</scope>
    <source>
        <strain evidence="2 3">08-306576</strain>
    </source>
</reference>
<evidence type="ECO:0000313" key="3">
    <source>
        <dbReference type="Proteomes" id="UP000031189"/>
    </source>
</evidence>
<feature type="domain" description="Mor transcription activator" evidence="1">
    <location>
        <begin position="15"/>
        <end position="84"/>
    </location>
</feature>